<dbReference type="InterPro" id="IPR028889">
    <property type="entry name" value="USP"/>
</dbReference>
<dbReference type="SMART" id="SM00290">
    <property type="entry name" value="ZnF_UBP"/>
    <property type="match status" value="1"/>
</dbReference>
<keyword evidence="1" id="KW-0863">Zinc-finger</keyword>
<dbReference type="OrthoDB" id="10263353at2759"/>
<sequence length="484" mass="56310">MKWQNLFSQLGNQISFLYLSRYGVHFLIVMFCKNACHTNSNRKTQGKMSCSKRPLEDDFLKGEKRAKRGTESDDEFADLEDEVMFKSNELETTNSDMYLDSINRKILNFELPFECSSTLATTNVFVCLVCGKYLQGSSTSSPAYLHSVDSDHHIFISLESLKFILLPEQKVLSKERESELKDIQLLIDPKFDERMVEKFDKEPMQVETYLREQYTVGYIPILNKLSDLGLKVDNTAVSDNALFYALSHLSKFRDFFINYNYSDTAPLSNQVSRLIRNIWSPYLFRGFTSSYAIENYLSTCKIPPRIRSDLKLFYMWITNTLIKENKSLKPIFTGKLTADSVDKKNLTTFLTLTLSMPQQSVFKDGTSSSIEQHDIETLITQRNFHIKKAPEILTIYIDRTNHMRIEGIDQELNMSIVKFDPDLLEVNNTFKYRLIGNITYENKVQILNKSQSKWMEFDGVSVKEVEKELLFINNCKLQFWELLI</sequence>
<dbReference type="PROSITE" id="PS50271">
    <property type="entry name" value="ZF_UBP"/>
    <property type="match status" value="1"/>
</dbReference>
<dbReference type="KEGG" id="pkz:C5L36_0A02850"/>
<dbReference type="InterPro" id="IPR038765">
    <property type="entry name" value="Papain-like_cys_pep_sf"/>
</dbReference>
<dbReference type="RefSeq" id="XP_029319160.1">
    <property type="nucleotide sequence ID" value="XM_029463300.1"/>
</dbReference>
<protein>
    <recommendedName>
        <fullName evidence="6">UBP-type domain-containing protein</fullName>
    </recommendedName>
</protein>
<dbReference type="Proteomes" id="UP000249293">
    <property type="component" value="Chromosome 1"/>
</dbReference>
<proteinExistence type="predicted"/>
<dbReference type="PROSITE" id="PS50235">
    <property type="entry name" value="USP_3"/>
    <property type="match status" value="1"/>
</dbReference>
<evidence type="ECO:0008006" key="6">
    <source>
        <dbReference type="Google" id="ProtNLM"/>
    </source>
</evidence>
<dbReference type="InterPro" id="IPR013083">
    <property type="entry name" value="Znf_RING/FYVE/PHD"/>
</dbReference>
<dbReference type="STRING" id="4909.A0A2U9QXD3"/>
<name>A0A2U9QXD3_PICKU</name>
<gene>
    <name evidence="4" type="ORF">C5L36_0A02850</name>
</gene>
<organism evidence="4 5">
    <name type="scientific">Pichia kudriavzevii</name>
    <name type="common">Yeast</name>
    <name type="synonym">Issatchenkia orientalis</name>
    <dbReference type="NCBI Taxonomy" id="4909"/>
    <lineage>
        <taxon>Eukaryota</taxon>
        <taxon>Fungi</taxon>
        <taxon>Dikarya</taxon>
        <taxon>Ascomycota</taxon>
        <taxon>Saccharomycotina</taxon>
        <taxon>Pichiomycetes</taxon>
        <taxon>Pichiales</taxon>
        <taxon>Pichiaceae</taxon>
        <taxon>Pichia</taxon>
    </lineage>
</organism>
<dbReference type="InterPro" id="IPR001607">
    <property type="entry name" value="Znf_UBP"/>
</dbReference>
<dbReference type="EMBL" id="CP028773">
    <property type="protein sequence ID" value="AWU73683.1"/>
    <property type="molecule type" value="Genomic_DNA"/>
</dbReference>
<keyword evidence="1" id="KW-0862">Zinc</keyword>
<reference evidence="4 5" key="1">
    <citation type="submission" date="2018-06" db="EMBL/GenBank/DDBJ databases">
        <title>Population genomics shows no distinction between pathogenic Candida krusei and environmental Pichia kudriavzevii: One species, four names.</title>
        <authorList>
            <person name="Douglass A.P."/>
            <person name="Offei B."/>
            <person name="Braun-Galleani S."/>
            <person name="Coughlan A.Y."/>
            <person name="Martos A."/>
            <person name="Ortiz-Merino R.A."/>
            <person name="Byrne K.P."/>
            <person name="Wolfe K.H."/>
        </authorList>
    </citation>
    <scope>NUCLEOTIDE SEQUENCE [LARGE SCALE GENOMIC DNA]</scope>
    <source>
        <strain evidence="4 5">CBS573</strain>
    </source>
</reference>
<dbReference type="VEuPathDB" id="FungiDB:C5L36_0A02850"/>
<evidence type="ECO:0000313" key="4">
    <source>
        <dbReference type="EMBL" id="AWU73683.1"/>
    </source>
</evidence>
<feature type="domain" description="USP" evidence="2">
    <location>
        <begin position="228"/>
        <end position="483"/>
    </location>
</feature>
<evidence type="ECO:0000259" key="3">
    <source>
        <dbReference type="PROSITE" id="PS50271"/>
    </source>
</evidence>
<dbReference type="SUPFAM" id="SSF57850">
    <property type="entry name" value="RING/U-box"/>
    <property type="match status" value="1"/>
</dbReference>
<evidence type="ECO:0000256" key="1">
    <source>
        <dbReference type="PROSITE-ProRule" id="PRU00502"/>
    </source>
</evidence>
<dbReference type="GO" id="GO:0008270">
    <property type="term" value="F:zinc ion binding"/>
    <property type="evidence" value="ECO:0007669"/>
    <property type="project" value="UniProtKB-KW"/>
</dbReference>
<dbReference type="Gene3D" id="3.30.40.10">
    <property type="entry name" value="Zinc/RING finger domain, C3HC4 (zinc finger)"/>
    <property type="match status" value="1"/>
</dbReference>
<feature type="domain" description="UBP-type" evidence="3">
    <location>
        <begin position="94"/>
        <end position="193"/>
    </location>
</feature>
<keyword evidence="5" id="KW-1185">Reference proteome</keyword>
<dbReference type="AlphaFoldDB" id="A0A2U9QXD3"/>
<dbReference type="SUPFAM" id="SSF54001">
    <property type="entry name" value="Cysteine proteinases"/>
    <property type="match status" value="1"/>
</dbReference>
<keyword evidence="1" id="KW-0479">Metal-binding</keyword>
<dbReference type="Gene3D" id="3.90.70.10">
    <property type="entry name" value="Cysteine proteinases"/>
    <property type="match status" value="1"/>
</dbReference>
<evidence type="ECO:0000313" key="5">
    <source>
        <dbReference type="Proteomes" id="UP000249293"/>
    </source>
</evidence>
<dbReference type="GeneID" id="40381393"/>
<accession>A0A2U9QXD3</accession>
<dbReference type="Pfam" id="PF02148">
    <property type="entry name" value="zf-UBP"/>
    <property type="match status" value="1"/>
</dbReference>
<evidence type="ECO:0000259" key="2">
    <source>
        <dbReference type="PROSITE" id="PS50235"/>
    </source>
</evidence>